<gene>
    <name evidence="16" type="primary">LOC111312683</name>
</gene>
<keyword evidence="12" id="KW-0812">Transmembrane</keyword>
<evidence type="ECO:0000313" key="15">
    <source>
        <dbReference type="Proteomes" id="UP000515121"/>
    </source>
</evidence>
<evidence type="ECO:0000256" key="12">
    <source>
        <dbReference type="RuleBase" id="RU363055"/>
    </source>
</evidence>
<dbReference type="GO" id="GO:0080147">
    <property type="term" value="P:root hair cell development"/>
    <property type="evidence" value="ECO:0007669"/>
    <property type="project" value="InterPro"/>
</dbReference>
<dbReference type="InterPro" id="IPR005069">
    <property type="entry name" value="Nucl-diP-sugar_transferase"/>
</dbReference>
<keyword evidence="9" id="KW-0464">Manganese</keyword>
<comment type="catalytic activity">
    <reaction evidence="11">
        <text>O-phospho-L-threonyl-[protein] + H2O = L-threonyl-[protein] + phosphate</text>
        <dbReference type="Rhea" id="RHEA:47004"/>
        <dbReference type="Rhea" id="RHEA-COMP:11060"/>
        <dbReference type="Rhea" id="RHEA-COMP:11605"/>
        <dbReference type="ChEBI" id="CHEBI:15377"/>
        <dbReference type="ChEBI" id="CHEBI:30013"/>
        <dbReference type="ChEBI" id="CHEBI:43474"/>
        <dbReference type="ChEBI" id="CHEBI:61977"/>
        <dbReference type="EC" id="3.1.3.16"/>
    </reaction>
</comment>
<keyword evidence="6" id="KW-0378">Hydrolase</keyword>
<keyword evidence="5" id="KW-0479">Metal-binding</keyword>
<keyword evidence="12" id="KW-0333">Golgi apparatus</keyword>
<comment type="similarity">
    <text evidence="3">Belongs to the PP2C family.</text>
</comment>
<protein>
    <recommendedName>
        <fullName evidence="12">Glycosyltransferase</fullName>
        <ecNumber evidence="12">2.4.2.-</ecNumber>
    </recommendedName>
</protein>
<sequence>MPSTFFWRLRSAVQNGIQRTEGGLQDSIEVLIGAGKVGFGSCRFFHSLRFSGLADLQGILQTGTFLAARSDSLLANRRRNISVVGAFSRTISVPSVSGPAFQVCGYHIDCALADSSQISSLLSKFQSKPMAASSSGVIIGGYLVDTLKLKHEHLSSSTSSADIFYGNRSLNSCTKARMSLKNREKPNNSPIYGYFIYNVGKRWCNFNPSLGSGSRAFHSSLPSFLSAGTAPDVSFDNSGREEQVANSSVSSEEKISAGKTLKLLSGSCCLPHPAKEDTGGEDAHFICVDEQAIGVADGVGGWADLGVDAGQYSRELMSNSVSAIQEEPKGSIDPARVLEKAHSSTKAKGSSTACIIALTDQGLHAINLGDSGFMVVRDGCTIFRSPVQQHDFNFTYQLESGSNGDLPSSGQVFAVPVAPGDVIIAGTDGLFDNLYNNEITAVVVHAVRAGLGPQVTAQKIAALARQRAQDRDRQTPFSTAAQDAGFRYYGGKLDDITVVVSYITSSEEIGSSSCESSERIKMLKSEIVSLSEKNSELKKEVKDLTEKLQLAEQGKDHAQKQFLMLGEQHKAGPVGTVKALRTNPTVVPDDSVNPRLAKILEEVAVRKELIVALANSNVKEMLEVWFSSIKRVGITNYLVIALDDQIVELCKSNNVPVYKRDPDEGIDAVGRTGGNHAVSGLKFRILREFLQLGYGVLLSDVDIVYLQNPFNHLYRDSDVESMTDGHNNMTAYGYNDVFDEPAMGWARYAHTMRIWVYNSGFFYIRPTIPSIELLDRVADRMARQQNSWDQAVFNEELFFPSHPGYDGLHAVKRTMDFYMFMNSKVLFKTVRRDAKLKKLKPVIVHVNYHPDKLRRMKAVVEFYVKGKQDALDPFPDGSE</sequence>
<dbReference type="SMART" id="SM00331">
    <property type="entry name" value="PP2C_SIG"/>
    <property type="match status" value="1"/>
</dbReference>
<comment type="subcellular location">
    <subcellularLocation>
        <location evidence="12">Golgi apparatus membrane</location>
        <topology evidence="12">Single-pass type II membrane protein</topology>
    </subcellularLocation>
</comment>
<evidence type="ECO:0000256" key="1">
    <source>
        <dbReference type="ARBA" id="ARBA00001936"/>
    </source>
</evidence>
<evidence type="ECO:0000256" key="10">
    <source>
        <dbReference type="ARBA" id="ARBA00047761"/>
    </source>
</evidence>
<proteinExistence type="inferred from homology"/>
<keyword evidence="12" id="KW-0808">Transferase</keyword>
<evidence type="ECO:0000256" key="11">
    <source>
        <dbReference type="ARBA" id="ARBA00048336"/>
    </source>
</evidence>
<accession>A0A6P6AVU3</accession>
<evidence type="ECO:0000256" key="2">
    <source>
        <dbReference type="ARBA" id="ARBA00001946"/>
    </source>
</evidence>
<dbReference type="GO" id="GO:0071555">
    <property type="term" value="P:cell wall organization"/>
    <property type="evidence" value="ECO:0007669"/>
    <property type="project" value="UniProtKB-KW"/>
</dbReference>
<comment type="similarity">
    <text evidence="4 12">Belongs to the glycosyltransferase 77 family.</text>
</comment>
<feature type="coiled-coil region" evidence="13">
    <location>
        <begin position="520"/>
        <end position="561"/>
    </location>
</feature>
<evidence type="ECO:0000256" key="13">
    <source>
        <dbReference type="SAM" id="Coils"/>
    </source>
</evidence>
<comment type="cofactor">
    <cofactor evidence="2">
        <name>Mg(2+)</name>
        <dbReference type="ChEBI" id="CHEBI:18420"/>
    </cofactor>
</comment>
<evidence type="ECO:0000256" key="5">
    <source>
        <dbReference type="ARBA" id="ARBA00022723"/>
    </source>
</evidence>
<keyword evidence="12" id="KW-0961">Cell wall biogenesis/degradation</keyword>
<evidence type="ECO:0000259" key="14">
    <source>
        <dbReference type="PROSITE" id="PS51746"/>
    </source>
</evidence>
<dbReference type="Gene3D" id="3.60.40.10">
    <property type="entry name" value="PPM-type phosphatase domain"/>
    <property type="match status" value="2"/>
</dbReference>
<dbReference type="InterPro" id="IPR029044">
    <property type="entry name" value="Nucleotide-diphossugar_trans"/>
</dbReference>
<keyword evidence="12" id="KW-0328">Glycosyltransferase</keyword>
<dbReference type="SUPFAM" id="SSF81606">
    <property type="entry name" value="PP2C-like"/>
    <property type="match status" value="1"/>
</dbReference>
<evidence type="ECO:0000256" key="4">
    <source>
        <dbReference type="ARBA" id="ARBA00007033"/>
    </source>
</evidence>
<keyword evidence="7" id="KW-0460">Magnesium</keyword>
<keyword evidence="8" id="KW-0904">Protein phosphatase</keyword>
<comment type="catalytic activity">
    <reaction evidence="10">
        <text>O-phospho-L-seryl-[protein] + H2O = L-seryl-[protein] + phosphate</text>
        <dbReference type="Rhea" id="RHEA:20629"/>
        <dbReference type="Rhea" id="RHEA-COMP:9863"/>
        <dbReference type="Rhea" id="RHEA-COMP:11604"/>
        <dbReference type="ChEBI" id="CHEBI:15377"/>
        <dbReference type="ChEBI" id="CHEBI:29999"/>
        <dbReference type="ChEBI" id="CHEBI:43474"/>
        <dbReference type="ChEBI" id="CHEBI:83421"/>
        <dbReference type="EC" id="3.1.3.16"/>
    </reaction>
</comment>
<evidence type="ECO:0000313" key="16">
    <source>
        <dbReference type="RefSeq" id="XP_022768910.1"/>
    </source>
</evidence>
<organism evidence="15 16">
    <name type="scientific">Durio zibethinus</name>
    <name type="common">Durian</name>
    <dbReference type="NCBI Taxonomy" id="66656"/>
    <lineage>
        <taxon>Eukaryota</taxon>
        <taxon>Viridiplantae</taxon>
        <taxon>Streptophyta</taxon>
        <taxon>Embryophyta</taxon>
        <taxon>Tracheophyta</taxon>
        <taxon>Spermatophyta</taxon>
        <taxon>Magnoliopsida</taxon>
        <taxon>eudicotyledons</taxon>
        <taxon>Gunneridae</taxon>
        <taxon>Pentapetalae</taxon>
        <taxon>rosids</taxon>
        <taxon>malvids</taxon>
        <taxon>Malvales</taxon>
        <taxon>Malvaceae</taxon>
        <taxon>Helicteroideae</taxon>
        <taxon>Durio</taxon>
    </lineage>
</organism>
<feature type="domain" description="PPM-type phosphatase" evidence="14">
    <location>
        <begin position="264"/>
        <end position="503"/>
    </location>
</feature>
<evidence type="ECO:0000256" key="3">
    <source>
        <dbReference type="ARBA" id="ARBA00006702"/>
    </source>
</evidence>
<dbReference type="PROSITE" id="PS51746">
    <property type="entry name" value="PPM_2"/>
    <property type="match status" value="1"/>
</dbReference>
<dbReference type="GeneID" id="111312683"/>
<dbReference type="GO" id="GO:0046872">
    <property type="term" value="F:metal ion binding"/>
    <property type="evidence" value="ECO:0007669"/>
    <property type="project" value="UniProtKB-KW"/>
</dbReference>
<dbReference type="GO" id="GO:0004722">
    <property type="term" value="F:protein serine/threonine phosphatase activity"/>
    <property type="evidence" value="ECO:0007669"/>
    <property type="project" value="UniProtKB-EC"/>
</dbReference>
<evidence type="ECO:0000256" key="6">
    <source>
        <dbReference type="ARBA" id="ARBA00022801"/>
    </source>
</evidence>
<dbReference type="SUPFAM" id="SSF53448">
    <property type="entry name" value="Nucleotide-diphospho-sugar transferases"/>
    <property type="match status" value="1"/>
</dbReference>
<dbReference type="GO" id="GO:0000139">
    <property type="term" value="C:Golgi membrane"/>
    <property type="evidence" value="ECO:0007669"/>
    <property type="project" value="UniProtKB-SubCell"/>
</dbReference>
<dbReference type="InterPro" id="IPR036457">
    <property type="entry name" value="PPM-type-like_dom_sf"/>
</dbReference>
<comment type="cofactor">
    <cofactor evidence="1">
        <name>Mn(2+)</name>
        <dbReference type="ChEBI" id="CHEBI:29035"/>
    </cofactor>
</comment>
<dbReference type="KEGG" id="dzi:111312683"/>
<dbReference type="PANTHER" id="PTHR46581:SF3">
    <property type="entry name" value="ARABINOSYLTRANSFERASE RRA3"/>
    <property type="match status" value="1"/>
</dbReference>
<evidence type="ECO:0000256" key="7">
    <source>
        <dbReference type="ARBA" id="ARBA00022842"/>
    </source>
</evidence>
<keyword evidence="13" id="KW-0175">Coiled coil</keyword>
<reference evidence="16" key="1">
    <citation type="submission" date="2025-08" db="UniProtKB">
        <authorList>
            <consortium name="RefSeq"/>
        </authorList>
    </citation>
    <scope>IDENTIFICATION</scope>
    <source>
        <tissue evidence="16">Fruit stalk</tissue>
    </source>
</reference>
<dbReference type="SMART" id="SM00332">
    <property type="entry name" value="PP2Cc"/>
    <property type="match status" value="1"/>
</dbReference>
<dbReference type="Pfam" id="PF03407">
    <property type="entry name" value="Nucleotid_trans"/>
    <property type="match status" value="1"/>
</dbReference>
<evidence type="ECO:0000256" key="8">
    <source>
        <dbReference type="ARBA" id="ARBA00022912"/>
    </source>
</evidence>
<keyword evidence="15" id="KW-1185">Reference proteome</keyword>
<dbReference type="AlphaFoldDB" id="A0A6P6AVU3"/>
<dbReference type="GO" id="GO:0016757">
    <property type="term" value="F:glycosyltransferase activity"/>
    <property type="evidence" value="ECO:0007669"/>
    <property type="project" value="UniProtKB-KW"/>
</dbReference>
<dbReference type="InterPro" id="IPR044290">
    <property type="entry name" value="RRA1/2/3"/>
</dbReference>
<dbReference type="Pfam" id="PF13672">
    <property type="entry name" value="PP2C_2"/>
    <property type="match status" value="1"/>
</dbReference>
<dbReference type="EC" id="2.4.2.-" evidence="12"/>
<keyword evidence="12" id="KW-0735">Signal-anchor</keyword>
<dbReference type="PANTHER" id="PTHR46581">
    <property type="entry name" value="ARABINOSYLTRANSFERASE RRA3"/>
    <property type="match status" value="1"/>
</dbReference>
<dbReference type="RefSeq" id="XP_022768910.1">
    <property type="nucleotide sequence ID" value="XM_022913175.1"/>
</dbReference>
<dbReference type="Proteomes" id="UP000515121">
    <property type="component" value="Unplaced"/>
</dbReference>
<dbReference type="OrthoDB" id="60843at2759"/>
<dbReference type="InterPro" id="IPR001932">
    <property type="entry name" value="PPM-type_phosphatase-like_dom"/>
</dbReference>
<evidence type="ECO:0000256" key="9">
    <source>
        <dbReference type="ARBA" id="ARBA00023211"/>
    </source>
</evidence>
<dbReference type="FunFam" id="3.60.40.10:FF:000138">
    <property type="entry name" value="5-azacytidine resistance protein azr1"/>
    <property type="match status" value="1"/>
</dbReference>
<name>A0A6P6AVU3_DURZI</name>